<keyword evidence="2" id="KW-1185">Reference proteome</keyword>
<proteinExistence type="predicted"/>
<sequence>MAWHMTMADIMSLFPWKMGRPLVYDATCVDTLAPSHLPSSSCCAGAAAAAAENLKWRKYTNLVGNYIFEPFGIETLGSWGPNAHKLFKEVTKRQFQSVRNSCLKGWLLSWAENKHCHTMWQCCQPFGHFTSGQRHNDAEEFFDAIVD</sequence>
<name>A0ACC2QAM1_9NEOP</name>
<evidence type="ECO:0000313" key="1">
    <source>
        <dbReference type="EMBL" id="KAJ8712801.1"/>
    </source>
</evidence>
<protein>
    <submittedName>
        <fullName evidence="1">Uncharacterized protein</fullName>
    </submittedName>
</protein>
<evidence type="ECO:0000313" key="2">
    <source>
        <dbReference type="Proteomes" id="UP001231649"/>
    </source>
</evidence>
<accession>A0ACC2QAM1</accession>
<reference evidence="1" key="1">
    <citation type="submission" date="2023-03" db="EMBL/GenBank/DDBJ databases">
        <title>Chromosome-level genomes of two armyworms, Mythimna separata and Mythimna loreyi, provide insights into the biosynthesis and reception of sex pheromones.</title>
        <authorList>
            <person name="Zhao H."/>
        </authorList>
    </citation>
    <scope>NUCLEOTIDE SEQUENCE</scope>
    <source>
        <strain evidence="1">BeijingLab</strain>
    </source>
</reference>
<dbReference type="EMBL" id="CM056797">
    <property type="protein sequence ID" value="KAJ8712801.1"/>
    <property type="molecule type" value="Genomic_DNA"/>
</dbReference>
<organism evidence="1 2">
    <name type="scientific">Mythimna loreyi</name>
    <dbReference type="NCBI Taxonomy" id="667449"/>
    <lineage>
        <taxon>Eukaryota</taxon>
        <taxon>Metazoa</taxon>
        <taxon>Ecdysozoa</taxon>
        <taxon>Arthropoda</taxon>
        <taxon>Hexapoda</taxon>
        <taxon>Insecta</taxon>
        <taxon>Pterygota</taxon>
        <taxon>Neoptera</taxon>
        <taxon>Endopterygota</taxon>
        <taxon>Lepidoptera</taxon>
        <taxon>Glossata</taxon>
        <taxon>Ditrysia</taxon>
        <taxon>Noctuoidea</taxon>
        <taxon>Noctuidae</taxon>
        <taxon>Noctuinae</taxon>
        <taxon>Hadenini</taxon>
        <taxon>Mythimna</taxon>
    </lineage>
</organism>
<comment type="caution">
    <text evidence="1">The sequence shown here is derived from an EMBL/GenBank/DDBJ whole genome shotgun (WGS) entry which is preliminary data.</text>
</comment>
<dbReference type="Proteomes" id="UP001231649">
    <property type="component" value="Chromosome 21"/>
</dbReference>
<gene>
    <name evidence="1" type="ORF">PYW08_008105</name>
</gene>